<evidence type="ECO:0000256" key="1">
    <source>
        <dbReference type="ARBA" id="ARBA00011073"/>
    </source>
</evidence>
<evidence type="ECO:0000256" key="4">
    <source>
        <dbReference type="ARBA" id="ARBA00022825"/>
    </source>
</evidence>
<accession>A0A8H4RDZ3</accession>
<keyword evidence="2" id="KW-0645">Protease</keyword>
<dbReference type="OrthoDB" id="1896086at2759"/>
<dbReference type="GO" id="GO:0006508">
    <property type="term" value="P:proteolysis"/>
    <property type="evidence" value="ECO:0007669"/>
    <property type="project" value="UniProtKB-KW"/>
</dbReference>
<keyword evidence="8" id="KW-1185">Reference proteome</keyword>
<dbReference type="EMBL" id="JAAMPI010000823">
    <property type="protein sequence ID" value="KAF4628355.1"/>
    <property type="molecule type" value="Genomic_DNA"/>
</dbReference>
<sequence>MELEIAEASLLETPNLVNVLEAAYDAGLPIAAAARNQNQEATGSPSVYPEYAMCVAACDRGYQKWIFDNKGSNYGSLVDVIAPGQNIYGAIKDYSKKSLTIKSTMSGTSQAAAMVAGIMATYVGYENILSNASTVFDRVQENAFLALLAAFQQAQQPGTCSLIPWSTEQPVSKYLKQPLQPIPKAPQRTTITGHDPSEPSNFSLPPPSTTDYEGDVELDDSTAKSSGQAAVPSPSQAATISSSQPSATTTQSCTSVSNAQWISRRSDKRSQYLLRRRRRRSRPPTPGFVQADCVALISGIRDNCYNNNPSNPMNWNRGGSVAVTNTIPSITFQMTPLATRYIPGPCGLHVTEDGSWVGSNLLDSSRTYTFSLVTTVKDGAGNTIGGSFPAAVGCGDSNPYQLPNVYYDTLVLTPEASGDYIKFSIGGQQWKSRDAQCNEGGYDGL</sequence>
<dbReference type="GO" id="GO:0004252">
    <property type="term" value="F:serine-type endopeptidase activity"/>
    <property type="evidence" value="ECO:0007669"/>
    <property type="project" value="InterPro"/>
</dbReference>
<keyword evidence="3" id="KW-0378">Hydrolase</keyword>
<evidence type="ECO:0000256" key="3">
    <source>
        <dbReference type="ARBA" id="ARBA00022801"/>
    </source>
</evidence>
<organism evidence="7 8">
    <name type="scientific">Cudoniella acicularis</name>
    <dbReference type="NCBI Taxonomy" id="354080"/>
    <lineage>
        <taxon>Eukaryota</taxon>
        <taxon>Fungi</taxon>
        <taxon>Dikarya</taxon>
        <taxon>Ascomycota</taxon>
        <taxon>Pezizomycotina</taxon>
        <taxon>Leotiomycetes</taxon>
        <taxon>Helotiales</taxon>
        <taxon>Tricladiaceae</taxon>
        <taxon>Cudoniella</taxon>
    </lineage>
</organism>
<evidence type="ECO:0000256" key="5">
    <source>
        <dbReference type="SAM" id="MobiDB-lite"/>
    </source>
</evidence>
<dbReference type="Gene3D" id="3.40.50.200">
    <property type="entry name" value="Peptidase S8/S53 domain"/>
    <property type="match status" value="1"/>
</dbReference>
<dbReference type="PANTHER" id="PTHR43806">
    <property type="entry name" value="PEPTIDASE S8"/>
    <property type="match status" value="1"/>
</dbReference>
<evidence type="ECO:0000313" key="8">
    <source>
        <dbReference type="Proteomes" id="UP000566819"/>
    </source>
</evidence>
<dbReference type="InterPro" id="IPR036852">
    <property type="entry name" value="Peptidase_S8/S53_dom_sf"/>
</dbReference>
<keyword evidence="4" id="KW-0720">Serine protease</keyword>
<dbReference type="Proteomes" id="UP000566819">
    <property type="component" value="Unassembled WGS sequence"/>
</dbReference>
<comment type="similarity">
    <text evidence="1">Belongs to the peptidase S8 family.</text>
</comment>
<proteinExistence type="inferred from homology"/>
<feature type="compositionally biased region" description="Low complexity" evidence="5">
    <location>
        <begin position="232"/>
        <end position="255"/>
    </location>
</feature>
<dbReference type="PANTHER" id="PTHR43806:SF11">
    <property type="entry name" value="CEREVISIN-RELATED"/>
    <property type="match status" value="1"/>
</dbReference>
<evidence type="ECO:0000259" key="6">
    <source>
        <dbReference type="Pfam" id="PF00082"/>
    </source>
</evidence>
<feature type="region of interest" description="Disordered" evidence="5">
    <location>
        <begin position="178"/>
        <end position="262"/>
    </location>
</feature>
<dbReference type="InterPro" id="IPR000209">
    <property type="entry name" value="Peptidase_S8/S53_dom"/>
</dbReference>
<protein>
    <recommendedName>
        <fullName evidence="6">Peptidase S8/S53 domain-containing protein</fullName>
    </recommendedName>
</protein>
<evidence type="ECO:0000256" key="2">
    <source>
        <dbReference type="ARBA" id="ARBA00022670"/>
    </source>
</evidence>
<evidence type="ECO:0000313" key="7">
    <source>
        <dbReference type="EMBL" id="KAF4628355.1"/>
    </source>
</evidence>
<name>A0A8H4RDZ3_9HELO</name>
<dbReference type="SUPFAM" id="SSF52743">
    <property type="entry name" value="Subtilisin-like"/>
    <property type="match status" value="1"/>
</dbReference>
<gene>
    <name evidence="7" type="ORF">G7Y89_g9794</name>
</gene>
<comment type="caution">
    <text evidence="7">The sequence shown here is derived from an EMBL/GenBank/DDBJ whole genome shotgun (WGS) entry which is preliminary data.</text>
</comment>
<dbReference type="Pfam" id="PF00082">
    <property type="entry name" value="Peptidase_S8"/>
    <property type="match status" value="1"/>
</dbReference>
<feature type="domain" description="Peptidase S8/S53" evidence="6">
    <location>
        <begin position="23"/>
        <end position="132"/>
    </location>
</feature>
<dbReference type="InterPro" id="IPR050131">
    <property type="entry name" value="Peptidase_S8_subtilisin-like"/>
</dbReference>
<dbReference type="AlphaFoldDB" id="A0A8H4RDZ3"/>
<feature type="compositionally biased region" description="Polar residues" evidence="5">
    <location>
        <begin position="187"/>
        <end position="203"/>
    </location>
</feature>
<reference evidence="7 8" key="1">
    <citation type="submission" date="2020-03" db="EMBL/GenBank/DDBJ databases">
        <title>Draft Genome Sequence of Cudoniella acicularis.</title>
        <authorList>
            <person name="Buettner E."/>
            <person name="Kellner H."/>
        </authorList>
    </citation>
    <scope>NUCLEOTIDE SEQUENCE [LARGE SCALE GENOMIC DNA]</scope>
    <source>
        <strain evidence="7 8">DSM 108380</strain>
    </source>
</reference>